<dbReference type="SUPFAM" id="SSF48208">
    <property type="entry name" value="Six-hairpin glycosidases"/>
    <property type="match status" value="1"/>
</dbReference>
<evidence type="ECO:0000259" key="1">
    <source>
        <dbReference type="Pfam" id="PF14742"/>
    </source>
</evidence>
<dbReference type="RefSeq" id="WP_136424025.1">
    <property type="nucleotide sequence ID" value="NZ_SSSN01000005.1"/>
</dbReference>
<dbReference type="OrthoDB" id="9759959at2"/>
<feature type="domain" description="Putative glycogen debranching enzyme N-terminal" evidence="1">
    <location>
        <begin position="19"/>
        <end position="198"/>
    </location>
</feature>
<dbReference type="InterPro" id="IPR008928">
    <property type="entry name" value="6-hairpin_glycosidase_sf"/>
</dbReference>
<dbReference type="InterPro" id="IPR032856">
    <property type="entry name" value="GDE_N_bis"/>
</dbReference>
<sequence length="627" mass="67739">MSQTPALQPLLHERLVVLEAPTQIWCSPDGSIGGSPVDGVYVSDVRVVDEMQIAVDDRPLEHLNTVTPTASRVRFTALARQLDGPDPDPDVRATLHAQATDSGATYRLGFRSRLTVDRPAEVRVALRADATPMDVLKSGLAHPMQLDVALAGDRAGWEAEAVSVRAEFAEARASVNGSTLEVVWSLVIPAEGEIGVSWSIEAAIADAVVLAADDEPPWVAPDLSGVDHRLRAWVERALDDLACLRLVLPAIPDAPFLAAGAPWFLTLFGRDSIWAARFLLPTGTRIAEGTLRVLAELQGRRVDVDTAEQPGKIMHELRRAPLHIPSEHIELPPLYYGTVDATPLWICLLHDAWRAGLSDDAVRTLLPNLVEALEWMRDFGDSDGDGLLEYVDESGRGLSNQGWKDSGDSVQWRDGRLAEGPIALCEVQGYAYEAAVHGADVLDAFGRDGREWRQWAERLRAAFHERFWVDDGRGAYPAIALDNAKRPVDSLTSNIGHLLGSGLLSPEQARLIADRLVSPELSSGFGLRTLSTDAAGYWPLSYHGGAVWAHDTAIAIMGLVKEGFPAEAAQLAEGLLTAAVVFDFRMPELHSGDPAADTSAPAPYPAACRPQAWSAAAAIVVLHALRS</sequence>
<proteinExistence type="predicted"/>
<evidence type="ECO:0000313" key="4">
    <source>
        <dbReference type="Proteomes" id="UP000307380"/>
    </source>
</evidence>
<feature type="domain" description="Mannosylglycerate hydrolase MGH1-like glycoside hydrolase" evidence="2">
    <location>
        <begin position="350"/>
        <end position="577"/>
    </location>
</feature>
<accession>A0A4V3WU17</accession>
<dbReference type="EMBL" id="SSSN01000005">
    <property type="protein sequence ID" value="THG34227.1"/>
    <property type="molecule type" value="Genomic_DNA"/>
</dbReference>
<name>A0A4V3WU17_9MICO</name>
<comment type="caution">
    <text evidence="3">The sequence shown here is derived from an EMBL/GenBank/DDBJ whole genome shotgun (WGS) entry which is preliminary data.</text>
</comment>
<evidence type="ECO:0000313" key="3">
    <source>
        <dbReference type="EMBL" id="THG34227.1"/>
    </source>
</evidence>
<dbReference type="GO" id="GO:0005975">
    <property type="term" value="P:carbohydrate metabolic process"/>
    <property type="evidence" value="ECO:0007669"/>
    <property type="project" value="InterPro"/>
</dbReference>
<protein>
    <submittedName>
        <fullName evidence="3">Amylo-alpha-1,6-glucosidase</fullName>
    </submittedName>
</protein>
<keyword evidence="4" id="KW-1185">Reference proteome</keyword>
<dbReference type="InterPro" id="IPR054491">
    <property type="entry name" value="MGH1-like_GH"/>
</dbReference>
<dbReference type="Pfam" id="PF14742">
    <property type="entry name" value="GDE_N_bis"/>
    <property type="match status" value="1"/>
</dbReference>
<dbReference type="Gene3D" id="1.50.10.10">
    <property type="match status" value="1"/>
</dbReference>
<organism evidence="3 4">
    <name type="scientific">Orlajensenia flava</name>
    <dbReference type="NCBI Taxonomy" id="2565934"/>
    <lineage>
        <taxon>Bacteria</taxon>
        <taxon>Bacillati</taxon>
        <taxon>Actinomycetota</taxon>
        <taxon>Actinomycetes</taxon>
        <taxon>Micrococcales</taxon>
        <taxon>Microbacteriaceae</taxon>
        <taxon>Orlajensenia</taxon>
    </lineage>
</organism>
<evidence type="ECO:0000259" key="2">
    <source>
        <dbReference type="Pfam" id="PF22422"/>
    </source>
</evidence>
<dbReference type="InterPro" id="IPR012341">
    <property type="entry name" value="6hp_glycosidase-like_sf"/>
</dbReference>
<dbReference type="Proteomes" id="UP000307380">
    <property type="component" value="Unassembled WGS sequence"/>
</dbReference>
<gene>
    <name evidence="3" type="ORF">E6C70_07995</name>
</gene>
<dbReference type="AlphaFoldDB" id="A0A4V3WU17"/>
<reference evidence="3 4" key="1">
    <citation type="submission" date="2019-04" db="EMBL/GenBank/DDBJ databases">
        <authorList>
            <person name="Jiang L."/>
        </authorList>
    </citation>
    <scope>NUCLEOTIDE SEQUENCE [LARGE SCALE GENOMIC DNA]</scope>
    <source>
        <strain evidence="3 4">YIM 131861</strain>
    </source>
</reference>
<dbReference type="Pfam" id="PF22422">
    <property type="entry name" value="MGH1-like_GH"/>
    <property type="match status" value="1"/>
</dbReference>